<feature type="domain" description="LysM" evidence="2">
    <location>
        <begin position="184"/>
        <end position="228"/>
    </location>
</feature>
<dbReference type="InterPro" id="IPR036779">
    <property type="entry name" value="LysM_dom_sf"/>
</dbReference>
<dbReference type="OrthoDB" id="9763643at2"/>
<keyword evidence="4" id="KW-1185">Reference proteome</keyword>
<dbReference type="SMART" id="SM00257">
    <property type="entry name" value="LysM"/>
    <property type="match status" value="1"/>
</dbReference>
<sequence>MVKIFIDPGHGGSDPGAIGNGIQEKDITLKIGTKIRDILIAEYNNVSILMSRTGDSFPSLTDRTNAANAWGADFFLSVHINAGGGTGFESYVYPGVGAPSTTYQNNIHSEIMQVNQLTDRGKKQSDLHVLRESNMPALLTENGFIDTVSDATKMKNDTWIANVARGHVNGLVKCFNLPKKDSATYHTVVSGDTVYSLSVKYGSTVDQIKTWNNLDSNYTIYLGQVLRVK</sequence>
<reference evidence="4" key="1">
    <citation type="submission" date="2015-08" db="EMBL/GenBank/DDBJ databases">
        <title>Fjat-10028 dsm 16317.</title>
        <authorList>
            <person name="Liu B."/>
            <person name="Wang J."/>
            <person name="Zhu Y."/>
            <person name="Liu G."/>
            <person name="Chen Q."/>
            <person name="Chen Z."/>
            <person name="Lan J."/>
            <person name="Che J."/>
            <person name="Ge C."/>
            <person name="Shi H."/>
            <person name="Pan Z."/>
            <person name="Liu X."/>
        </authorList>
    </citation>
    <scope>NUCLEOTIDE SEQUENCE [LARGE SCALE GENOMIC DNA]</scope>
    <source>
        <strain evidence="4">DSM 16317</strain>
    </source>
</reference>
<dbReference type="SUPFAM" id="SSF53187">
    <property type="entry name" value="Zn-dependent exopeptidases"/>
    <property type="match status" value="1"/>
</dbReference>
<dbReference type="PANTHER" id="PTHR30404:SF0">
    <property type="entry name" value="N-ACETYLMURAMOYL-L-ALANINE AMIDASE AMIC"/>
    <property type="match status" value="1"/>
</dbReference>
<dbReference type="InterPro" id="IPR018392">
    <property type="entry name" value="LysM"/>
</dbReference>
<dbReference type="PATRIC" id="fig|263475.3.peg.2083"/>
<dbReference type="Proteomes" id="UP000036867">
    <property type="component" value="Unassembled WGS sequence"/>
</dbReference>
<dbReference type="PROSITE" id="PS51782">
    <property type="entry name" value="LYSM"/>
    <property type="match status" value="1"/>
</dbReference>
<dbReference type="CDD" id="cd00118">
    <property type="entry name" value="LysM"/>
    <property type="match status" value="1"/>
</dbReference>
<dbReference type="GO" id="GO:0030288">
    <property type="term" value="C:outer membrane-bounded periplasmic space"/>
    <property type="evidence" value="ECO:0007669"/>
    <property type="project" value="TreeGrafter"/>
</dbReference>
<dbReference type="Gene3D" id="3.40.630.40">
    <property type="entry name" value="Zn-dependent exopeptidases"/>
    <property type="match status" value="1"/>
</dbReference>
<evidence type="ECO:0000313" key="3">
    <source>
        <dbReference type="EMBL" id="KOO52354.1"/>
    </source>
</evidence>
<dbReference type="GO" id="GO:0009253">
    <property type="term" value="P:peptidoglycan catabolic process"/>
    <property type="evidence" value="ECO:0007669"/>
    <property type="project" value="InterPro"/>
</dbReference>
<dbReference type="Pfam" id="PF01520">
    <property type="entry name" value="Amidase_3"/>
    <property type="match status" value="1"/>
</dbReference>
<dbReference type="EMBL" id="LILB01000001">
    <property type="protein sequence ID" value="KOO52354.1"/>
    <property type="molecule type" value="Genomic_DNA"/>
</dbReference>
<dbReference type="STRING" id="263475.AMD00_08135"/>
<accession>A0A0M0LMT2</accession>
<gene>
    <name evidence="3" type="ORF">AMD00_08135</name>
</gene>
<dbReference type="CDD" id="cd02696">
    <property type="entry name" value="MurNAc-LAA"/>
    <property type="match status" value="1"/>
</dbReference>
<proteinExistence type="predicted"/>
<dbReference type="InterPro" id="IPR002508">
    <property type="entry name" value="MurNAc-LAA_cat"/>
</dbReference>
<dbReference type="AlphaFoldDB" id="A0A0M0LMT2"/>
<dbReference type="Gene3D" id="3.10.350.10">
    <property type="entry name" value="LysM domain"/>
    <property type="match status" value="1"/>
</dbReference>
<dbReference type="SMART" id="SM00646">
    <property type="entry name" value="Ami_3"/>
    <property type="match status" value="1"/>
</dbReference>
<dbReference type="RefSeq" id="WP_053416522.1">
    <property type="nucleotide sequence ID" value="NZ_JBCMHV010000005.1"/>
</dbReference>
<name>A0A0M0LMT2_9BACL</name>
<protein>
    <submittedName>
        <fullName evidence="3">N-acetylmuramoyl-L-alanine amidase</fullName>
    </submittedName>
</protein>
<organism evidence="3 4">
    <name type="scientific">Viridibacillus arvi</name>
    <dbReference type="NCBI Taxonomy" id="263475"/>
    <lineage>
        <taxon>Bacteria</taxon>
        <taxon>Bacillati</taxon>
        <taxon>Bacillota</taxon>
        <taxon>Bacilli</taxon>
        <taxon>Bacillales</taxon>
        <taxon>Caryophanaceae</taxon>
        <taxon>Viridibacillus</taxon>
    </lineage>
</organism>
<dbReference type="PANTHER" id="PTHR30404">
    <property type="entry name" value="N-ACETYLMURAMOYL-L-ALANINE AMIDASE"/>
    <property type="match status" value="1"/>
</dbReference>
<evidence type="ECO:0000256" key="1">
    <source>
        <dbReference type="ARBA" id="ARBA00022801"/>
    </source>
</evidence>
<dbReference type="GeneID" id="301136072"/>
<dbReference type="GO" id="GO:0008745">
    <property type="term" value="F:N-acetylmuramoyl-L-alanine amidase activity"/>
    <property type="evidence" value="ECO:0007669"/>
    <property type="project" value="InterPro"/>
</dbReference>
<dbReference type="SUPFAM" id="SSF54106">
    <property type="entry name" value="LysM domain"/>
    <property type="match status" value="1"/>
</dbReference>
<evidence type="ECO:0000313" key="4">
    <source>
        <dbReference type="Proteomes" id="UP000036867"/>
    </source>
</evidence>
<evidence type="ECO:0000259" key="2">
    <source>
        <dbReference type="PROSITE" id="PS51782"/>
    </source>
</evidence>
<keyword evidence="1" id="KW-0378">Hydrolase</keyword>
<comment type="caution">
    <text evidence="3">The sequence shown here is derived from an EMBL/GenBank/DDBJ whole genome shotgun (WGS) entry which is preliminary data.</text>
</comment>
<dbReference type="InterPro" id="IPR050695">
    <property type="entry name" value="N-acetylmuramoyl_amidase_3"/>
</dbReference>
<dbReference type="Pfam" id="PF01476">
    <property type="entry name" value="LysM"/>
    <property type="match status" value="1"/>
</dbReference>